<feature type="region of interest" description="Disordered" evidence="1">
    <location>
        <begin position="147"/>
        <end position="175"/>
    </location>
</feature>
<comment type="caution">
    <text evidence="3">The sequence shown here is derived from an EMBL/GenBank/DDBJ whole genome shotgun (WGS) entry which is preliminary data.</text>
</comment>
<sequence length="263" mass="27308">MAMIRVLPPLLALALAAGCSAPHPVPLGTAPPNAAAPGTGASGAPAAGPQPPNAAAPSGAVRLEAALTSPTDIALRWTGRDPAAAGHVLEFATAPQGPYTILAFLPPGETAYTHPDLIPQTTFHYRLRPYYGRASAPVEVTLGDGPHPPPGPGWSQPRTIRTGPPGTLPTGSGRAAPAELKATVKQADGVAFTWTDRTGDEEGFLLENRPEGRRDFRVVAALDPDVNAFGLITLPEERRAAYRVRAFRYGTPSNVVQLTTGGT</sequence>
<evidence type="ECO:0000313" key="4">
    <source>
        <dbReference type="Proteomes" id="UP001595851"/>
    </source>
</evidence>
<feature type="chain" id="PRO_5046005934" evidence="2">
    <location>
        <begin position="22"/>
        <end position="263"/>
    </location>
</feature>
<reference evidence="4" key="1">
    <citation type="journal article" date="2019" name="Int. J. Syst. Evol. Microbiol.">
        <title>The Global Catalogue of Microorganisms (GCM) 10K type strain sequencing project: providing services to taxonomists for standard genome sequencing and annotation.</title>
        <authorList>
            <consortium name="The Broad Institute Genomics Platform"/>
            <consortium name="The Broad Institute Genome Sequencing Center for Infectious Disease"/>
            <person name="Wu L."/>
            <person name="Ma J."/>
        </authorList>
    </citation>
    <scope>NUCLEOTIDE SEQUENCE [LARGE SCALE GENOMIC DNA]</scope>
    <source>
        <strain evidence="4">TBRC 1276</strain>
    </source>
</reference>
<dbReference type="InterPro" id="IPR013783">
    <property type="entry name" value="Ig-like_fold"/>
</dbReference>
<feature type="signal peptide" evidence="2">
    <location>
        <begin position="1"/>
        <end position="21"/>
    </location>
</feature>
<feature type="region of interest" description="Disordered" evidence="1">
    <location>
        <begin position="30"/>
        <end position="58"/>
    </location>
</feature>
<accession>A0ABV8GMY8</accession>
<evidence type="ECO:0000256" key="2">
    <source>
        <dbReference type="SAM" id="SignalP"/>
    </source>
</evidence>
<dbReference type="Proteomes" id="UP001595851">
    <property type="component" value="Unassembled WGS sequence"/>
</dbReference>
<gene>
    <name evidence="3" type="ORF">ACFOY2_49405</name>
</gene>
<name>A0ABV8GMY8_9ACTN</name>
<dbReference type="PROSITE" id="PS51257">
    <property type="entry name" value="PROKAR_LIPOPROTEIN"/>
    <property type="match status" value="1"/>
</dbReference>
<keyword evidence="4" id="KW-1185">Reference proteome</keyword>
<keyword evidence="2" id="KW-0732">Signal</keyword>
<feature type="compositionally biased region" description="Low complexity" evidence="1">
    <location>
        <begin position="30"/>
        <end position="47"/>
    </location>
</feature>
<dbReference type="EMBL" id="JBHSBI010000043">
    <property type="protein sequence ID" value="MFC4015306.1"/>
    <property type="molecule type" value="Genomic_DNA"/>
</dbReference>
<evidence type="ECO:0000256" key="1">
    <source>
        <dbReference type="SAM" id="MobiDB-lite"/>
    </source>
</evidence>
<dbReference type="InterPro" id="IPR036116">
    <property type="entry name" value="FN3_sf"/>
</dbReference>
<dbReference type="RefSeq" id="WP_379535126.1">
    <property type="nucleotide sequence ID" value="NZ_JBHSBI010000043.1"/>
</dbReference>
<organism evidence="3 4">
    <name type="scientific">Nonomuraea purpurea</name>
    <dbReference type="NCBI Taxonomy" id="1849276"/>
    <lineage>
        <taxon>Bacteria</taxon>
        <taxon>Bacillati</taxon>
        <taxon>Actinomycetota</taxon>
        <taxon>Actinomycetes</taxon>
        <taxon>Streptosporangiales</taxon>
        <taxon>Streptosporangiaceae</taxon>
        <taxon>Nonomuraea</taxon>
    </lineage>
</organism>
<evidence type="ECO:0000313" key="3">
    <source>
        <dbReference type="EMBL" id="MFC4015306.1"/>
    </source>
</evidence>
<proteinExistence type="predicted"/>
<protein>
    <submittedName>
        <fullName evidence="3">Fibronectin type III domain-containing protein</fullName>
    </submittedName>
</protein>
<feature type="compositionally biased region" description="Low complexity" evidence="1">
    <location>
        <begin position="157"/>
        <end position="174"/>
    </location>
</feature>
<dbReference type="SUPFAM" id="SSF49265">
    <property type="entry name" value="Fibronectin type III"/>
    <property type="match status" value="1"/>
</dbReference>
<dbReference type="Gene3D" id="2.60.40.10">
    <property type="entry name" value="Immunoglobulins"/>
    <property type="match status" value="2"/>
</dbReference>